<dbReference type="InterPro" id="IPR050662">
    <property type="entry name" value="Sec-metab_biosynth-thioest"/>
</dbReference>
<accession>A0ABT3ZRB1</accession>
<dbReference type="InterPro" id="IPR001279">
    <property type="entry name" value="Metallo-B-lactamas"/>
</dbReference>
<dbReference type="EMBL" id="JAPMXC010000010">
    <property type="protein sequence ID" value="MCY0389066.1"/>
    <property type="molecule type" value="Genomic_DNA"/>
</dbReference>
<dbReference type="SUPFAM" id="SSF56281">
    <property type="entry name" value="Metallo-hydrolase/oxidoreductase"/>
    <property type="match status" value="1"/>
</dbReference>
<evidence type="ECO:0000313" key="2">
    <source>
        <dbReference type="EMBL" id="MCY0389066.1"/>
    </source>
</evidence>
<keyword evidence="3" id="KW-1185">Reference proteome</keyword>
<name>A0ABT3ZRB1_9BURK</name>
<gene>
    <name evidence="2" type="ORF">OVY01_18090</name>
</gene>
<protein>
    <submittedName>
        <fullName evidence="2">MBL fold metallo-hydrolase</fullName>
    </submittedName>
</protein>
<comment type="caution">
    <text evidence="2">The sequence shown here is derived from an EMBL/GenBank/DDBJ whole genome shotgun (WGS) entry which is preliminary data.</text>
</comment>
<dbReference type="RefSeq" id="WP_267848965.1">
    <property type="nucleotide sequence ID" value="NZ_JAPMXC010000010.1"/>
</dbReference>
<dbReference type="Gene3D" id="3.60.15.10">
    <property type="entry name" value="Ribonuclease Z/Hydroxyacylglutathione hydrolase-like"/>
    <property type="match status" value="1"/>
</dbReference>
<evidence type="ECO:0000313" key="3">
    <source>
        <dbReference type="Proteomes" id="UP001082899"/>
    </source>
</evidence>
<dbReference type="Pfam" id="PF00753">
    <property type="entry name" value="Lactamase_B"/>
    <property type="match status" value="1"/>
</dbReference>
<proteinExistence type="predicted"/>
<dbReference type="InterPro" id="IPR048933">
    <property type="entry name" value="B_lactamase-like_C"/>
</dbReference>
<dbReference type="SMART" id="SM00849">
    <property type="entry name" value="Lactamase_B"/>
    <property type="match status" value="1"/>
</dbReference>
<reference evidence="2" key="1">
    <citation type="submission" date="2022-11" db="EMBL/GenBank/DDBJ databases">
        <title>Robbsia betulipollinis sp. nov., isolated from pollen of birch (Betula pendula).</title>
        <authorList>
            <person name="Shi H."/>
            <person name="Ambika Manirajan B."/>
            <person name="Ratering S."/>
            <person name="Geissler-Plaum R."/>
            <person name="Schnell S."/>
        </authorList>
    </citation>
    <scope>NUCLEOTIDE SEQUENCE</scope>
    <source>
        <strain evidence="2">Bb-Pol-6</strain>
    </source>
</reference>
<dbReference type="PANTHER" id="PTHR23131">
    <property type="entry name" value="ENDORIBONUCLEASE LACTB2"/>
    <property type="match status" value="1"/>
</dbReference>
<dbReference type="Proteomes" id="UP001082899">
    <property type="component" value="Unassembled WGS sequence"/>
</dbReference>
<dbReference type="PANTHER" id="PTHR23131:SF4">
    <property type="entry name" value="METALLO-BETA-LACTAMASE SUPERFAMILY POTEIN"/>
    <property type="match status" value="1"/>
</dbReference>
<evidence type="ECO:0000259" key="1">
    <source>
        <dbReference type="SMART" id="SM00849"/>
    </source>
</evidence>
<dbReference type="Pfam" id="PF21221">
    <property type="entry name" value="B_lactamase-like_C"/>
    <property type="match status" value="1"/>
</dbReference>
<dbReference type="Gene3D" id="1.10.10.10">
    <property type="entry name" value="Winged helix-like DNA-binding domain superfamily/Winged helix DNA-binding domain"/>
    <property type="match status" value="1"/>
</dbReference>
<dbReference type="InterPro" id="IPR036388">
    <property type="entry name" value="WH-like_DNA-bd_sf"/>
</dbReference>
<feature type="domain" description="Metallo-beta-lactamase" evidence="1">
    <location>
        <begin position="42"/>
        <end position="270"/>
    </location>
</feature>
<dbReference type="InterPro" id="IPR036866">
    <property type="entry name" value="RibonucZ/Hydroxyglut_hydro"/>
</dbReference>
<sequence>MNASERELDYCFADRVPEPGATLPVAPGIAWARMPLPFALDHVNVWLLEDACAGQKRWTLVDCGIDDAATRGHWETLIDQRLDGLPVQRVLCTHSHPDHFGLAHWLCAGGAQARWQARLWMTLGEYATGRLLSSTDAGSGAGGRDAAEHLRRHGFADAVVLDQIAHRKAYYPGLVPQVPTRFRRMLGGDLIDIDGQTWRVIIGYGHSPEHAALHCAALNVLIAGDMVLPRISTNVSVFDVEPEGDPLGGFLDSLDRYEDLPADTLVLPSHGKPFRGLHVRLRQLRAHHAARLDEVRQACAERPRSAADILPIMFRRPLDAHQLTFALGEALAHLHFLWHRGELERVEENDVYRFRPA</sequence>
<organism evidence="2 3">
    <name type="scientific">Robbsia betulipollinis</name>
    <dbReference type="NCBI Taxonomy" id="2981849"/>
    <lineage>
        <taxon>Bacteria</taxon>
        <taxon>Pseudomonadati</taxon>
        <taxon>Pseudomonadota</taxon>
        <taxon>Betaproteobacteria</taxon>
        <taxon>Burkholderiales</taxon>
        <taxon>Burkholderiaceae</taxon>
        <taxon>Robbsia</taxon>
    </lineage>
</organism>